<dbReference type="AlphaFoldDB" id="A0A2K9MBR9"/>
<dbReference type="EMBL" id="CP025583">
    <property type="protein sequence ID" value="AUM73078.1"/>
    <property type="molecule type" value="Genomic_DNA"/>
</dbReference>
<protein>
    <submittedName>
        <fullName evidence="2">Uncharacterized protein</fullName>
    </submittedName>
</protein>
<dbReference type="Proteomes" id="UP000234882">
    <property type="component" value="Chromosome"/>
</dbReference>
<keyword evidence="3" id="KW-1185">Reference proteome</keyword>
<sequence length="149" mass="16204">MRASAQHPKPRRSGGRPISRRNKVAFGIRAMGQEEAKAFAGLCCDMKRQAVQPAITRAALNAVTQVSLQFQVGGCRGYRSDRGVSFQQAHDIEGIVAILTWWQGNEIAAMDRAGPHRSQLPQAMMGCMINMPAFREAGRAASVASEHVV</sequence>
<gene>
    <name evidence="2" type="ORF">CYR75_01095</name>
</gene>
<name>A0A2K9MBR9_9RHOB</name>
<evidence type="ECO:0000313" key="3">
    <source>
        <dbReference type="Proteomes" id="UP000234882"/>
    </source>
</evidence>
<evidence type="ECO:0000256" key="1">
    <source>
        <dbReference type="SAM" id="MobiDB-lite"/>
    </source>
</evidence>
<accession>A0A2K9MBR9</accession>
<feature type="region of interest" description="Disordered" evidence="1">
    <location>
        <begin position="1"/>
        <end position="20"/>
    </location>
</feature>
<evidence type="ECO:0000313" key="2">
    <source>
        <dbReference type="EMBL" id="AUM73078.1"/>
    </source>
</evidence>
<reference evidence="3" key="1">
    <citation type="submission" date="2017-12" db="EMBL/GenBank/DDBJ databases">
        <title>Genomic analysis of Paracoccus sp. CBA4604.</title>
        <authorList>
            <person name="Roh S.W."/>
            <person name="Kim J.Y."/>
            <person name="Kim J.S."/>
        </authorList>
    </citation>
    <scope>NUCLEOTIDE SEQUENCE [LARGE SCALE GENOMIC DNA]</scope>
    <source>
        <strain evidence="3">CBA4604</strain>
    </source>
</reference>
<proteinExistence type="predicted"/>
<feature type="compositionally biased region" description="Basic residues" evidence="1">
    <location>
        <begin position="8"/>
        <end position="20"/>
    </location>
</feature>
<organism evidence="2 3">
    <name type="scientific">Paracoccus jeotgali</name>
    <dbReference type="NCBI Taxonomy" id="2065379"/>
    <lineage>
        <taxon>Bacteria</taxon>
        <taxon>Pseudomonadati</taxon>
        <taxon>Pseudomonadota</taxon>
        <taxon>Alphaproteobacteria</taxon>
        <taxon>Rhodobacterales</taxon>
        <taxon>Paracoccaceae</taxon>
        <taxon>Paracoccus</taxon>
    </lineage>
</organism>
<dbReference type="KEGG" id="paru:CYR75_01095"/>